<feature type="compositionally biased region" description="Low complexity" evidence="4">
    <location>
        <begin position="116"/>
        <end position="189"/>
    </location>
</feature>
<dbReference type="Gene3D" id="3.30.20.10">
    <property type="entry name" value="Endochitinase, domain 2"/>
    <property type="match status" value="1"/>
</dbReference>
<evidence type="ECO:0000313" key="7">
    <source>
        <dbReference type="EMBL" id="QDZ22240.1"/>
    </source>
</evidence>
<gene>
    <name evidence="7" type="ORF">A3770_07p47580</name>
</gene>
<dbReference type="GO" id="GO:0004568">
    <property type="term" value="F:chitinase activity"/>
    <property type="evidence" value="ECO:0007669"/>
    <property type="project" value="InterPro"/>
</dbReference>
<evidence type="ECO:0000256" key="2">
    <source>
        <dbReference type="ARBA" id="ARBA00022821"/>
    </source>
</evidence>
<accession>A0A5B8MS50</accession>
<dbReference type="PROSITE" id="PS51164">
    <property type="entry name" value="CBM1_2"/>
    <property type="match status" value="1"/>
</dbReference>
<dbReference type="InterPro" id="IPR000254">
    <property type="entry name" value="CBD"/>
</dbReference>
<evidence type="ECO:0000256" key="3">
    <source>
        <dbReference type="ARBA" id="ARBA00023157"/>
    </source>
</evidence>
<dbReference type="CDD" id="cd00325">
    <property type="entry name" value="chitinase_GH19"/>
    <property type="match status" value="1"/>
</dbReference>
<dbReference type="GO" id="GO:0030248">
    <property type="term" value="F:cellulose binding"/>
    <property type="evidence" value="ECO:0007669"/>
    <property type="project" value="InterPro"/>
</dbReference>
<organism evidence="7 8">
    <name type="scientific">Chloropicon primus</name>
    <dbReference type="NCBI Taxonomy" id="1764295"/>
    <lineage>
        <taxon>Eukaryota</taxon>
        <taxon>Viridiplantae</taxon>
        <taxon>Chlorophyta</taxon>
        <taxon>Chloropicophyceae</taxon>
        <taxon>Chloropicales</taxon>
        <taxon>Chloropicaceae</taxon>
        <taxon>Chloropicon</taxon>
    </lineage>
</organism>
<sequence>MSRKGMTALLTSLIVMLVLQLGVEAKSCGPDCDTRCLAEEGADVTNGVRNSDCGACQDPSITWWPCSTGKCYCEELEESADQGAVVTEEEGSSSSPDDVQPNTASLEELTGEAADQDSSSSPDPAAAEPSTDSLQELISGADPADQDSSSSPDPAAAEPSTDSLQELISGADPADQDPSSSSPDPADQGAAETLLAATTPSSGCRAKRNAYRAGVKDEDCSRCLTGYKFWPCQTGQCSSECFGDDASTAEAAEAAETASTTADAAPASPVLCLPGQELSDDGLSCVDSILDTNAGAAAEDFEGESVADWGQCGGLGLLENCQKDGVCRRCSNPAFECVKGNDWYYQCKPKEEAPATAETAAVAAAPDQVTVVAPTEGLEAGGEADEEAEAEQVAEAETEAQVVTPVAEDCDQGNIGDIITEDDWEDLFPYRNDPACKSNKNADGSEIEGGFYEYDKFVSAAKRFPCFLGQGDESTRKKEAAAFLAQISHETTGGWSTAPGGAQSWGLCWKEEVGCEDAVSCAQYCAAGDPCLAAGEELNCPCTAGKTYHGRGPMQLSWNYNYAPAGDALGVDLLNNPELITQDPELAFSTGIYFWMQPRGSIPSAHSVMTGSWTPTQADIAAGRTASNFGTTTNIINGGLECGIPNDYRVEDRVLYFERYAEIFEVDPGTGLRCEDQGSFG</sequence>
<keyword evidence="3" id="KW-1015">Disulfide bond</keyword>
<protein>
    <submittedName>
        <fullName evidence="7">Chitinase</fullName>
    </submittedName>
</protein>
<dbReference type="AlphaFoldDB" id="A0A5B8MS50"/>
<dbReference type="GO" id="GO:0016998">
    <property type="term" value="P:cell wall macromolecule catabolic process"/>
    <property type="evidence" value="ECO:0007669"/>
    <property type="project" value="InterPro"/>
</dbReference>
<feature type="signal peptide" evidence="5">
    <location>
        <begin position="1"/>
        <end position="25"/>
    </location>
</feature>
<dbReference type="GO" id="GO:0006952">
    <property type="term" value="P:defense response"/>
    <property type="evidence" value="ECO:0007669"/>
    <property type="project" value="UniProtKB-KW"/>
</dbReference>
<evidence type="ECO:0000256" key="1">
    <source>
        <dbReference type="ARBA" id="ARBA00022729"/>
    </source>
</evidence>
<dbReference type="Gene3D" id="1.10.530.10">
    <property type="match status" value="1"/>
</dbReference>
<dbReference type="Proteomes" id="UP000316726">
    <property type="component" value="Chromosome 7"/>
</dbReference>
<dbReference type="PANTHER" id="PTHR22595:SF79">
    <property type="entry name" value="CHITINASE 12"/>
    <property type="match status" value="1"/>
</dbReference>
<feature type="region of interest" description="Disordered" evidence="4">
    <location>
        <begin position="82"/>
        <end position="189"/>
    </location>
</feature>
<feature type="chain" id="PRO_5022857862" evidence="5">
    <location>
        <begin position="26"/>
        <end position="681"/>
    </location>
</feature>
<dbReference type="OrthoDB" id="5985073at2759"/>
<dbReference type="GO" id="GO:0006032">
    <property type="term" value="P:chitin catabolic process"/>
    <property type="evidence" value="ECO:0007669"/>
    <property type="project" value="InterPro"/>
</dbReference>
<dbReference type="InterPro" id="IPR000726">
    <property type="entry name" value="Glyco_hydro_19_cat"/>
</dbReference>
<dbReference type="STRING" id="1764295.A0A5B8MS50"/>
<dbReference type="PANTHER" id="PTHR22595">
    <property type="entry name" value="CHITINASE-RELATED"/>
    <property type="match status" value="1"/>
</dbReference>
<dbReference type="EMBL" id="CP031040">
    <property type="protein sequence ID" value="QDZ22240.1"/>
    <property type="molecule type" value="Genomic_DNA"/>
</dbReference>
<proteinExistence type="predicted"/>
<dbReference type="Pfam" id="PF00182">
    <property type="entry name" value="Glyco_hydro_19"/>
    <property type="match status" value="1"/>
</dbReference>
<evidence type="ECO:0000256" key="4">
    <source>
        <dbReference type="SAM" id="MobiDB-lite"/>
    </source>
</evidence>
<reference evidence="7 8" key="1">
    <citation type="submission" date="2018-07" db="EMBL/GenBank/DDBJ databases">
        <title>The complete nuclear genome of the prasinophyte Chloropicon primus (CCMP1205).</title>
        <authorList>
            <person name="Pombert J.-F."/>
            <person name="Otis C."/>
            <person name="Turmel M."/>
            <person name="Lemieux C."/>
        </authorList>
    </citation>
    <scope>NUCLEOTIDE SEQUENCE [LARGE SCALE GENOMIC DNA]</scope>
    <source>
        <strain evidence="7 8">CCMP1205</strain>
    </source>
</reference>
<dbReference type="InterPro" id="IPR023346">
    <property type="entry name" value="Lysozyme-like_dom_sf"/>
</dbReference>
<keyword evidence="8" id="KW-1185">Reference proteome</keyword>
<dbReference type="GO" id="GO:0005576">
    <property type="term" value="C:extracellular region"/>
    <property type="evidence" value="ECO:0007669"/>
    <property type="project" value="InterPro"/>
</dbReference>
<keyword evidence="1 5" id="KW-0732">Signal</keyword>
<evidence type="ECO:0000313" key="8">
    <source>
        <dbReference type="Proteomes" id="UP000316726"/>
    </source>
</evidence>
<name>A0A5B8MS50_9CHLO</name>
<keyword evidence="2" id="KW-0611">Plant defense</keyword>
<evidence type="ECO:0000259" key="6">
    <source>
        <dbReference type="PROSITE" id="PS51164"/>
    </source>
</evidence>
<dbReference type="SUPFAM" id="SSF53955">
    <property type="entry name" value="Lysozyme-like"/>
    <property type="match status" value="1"/>
</dbReference>
<feature type="compositionally biased region" description="Polar residues" evidence="4">
    <location>
        <begin position="92"/>
        <end position="105"/>
    </location>
</feature>
<dbReference type="GO" id="GO:0005975">
    <property type="term" value="P:carbohydrate metabolic process"/>
    <property type="evidence" value="ECO:0007669"/>
    <property type="project" value="InterPro"/>
</dbReference>
<evidence type="ECO:0000256" key="5">
    <source>
        <dbReference type="SAM" id="SignalP"/>
    </source>
</evidence>
<feature type="domain" description="CBM1" evidence="6">
    <location>
        <begin position="304"/>
        <end position="348"/>
    </location>
</feature>